<sequence length="549" mass="62380">MRDPFIPDRKLFPSTHSALKLLETLGNPPQSPDISNPSTQCQSALDILAFLSYHNTTPWDKGTYFSKVVLKHWSSYIAAWFQCFLGQYVLDEEAPSTERGLVFRDRIVSVLPDLVAFGNSPEEQANRLCILLRSQGQFLIPLMAQTWLKLTEVYHSAARRWTSLFLYALQSKDPKLTEEIDTSFRSTHRDVAGLGIREMLHFASSCRLSTLKPDALPDFEVFMIIITPSFRLNSPHHPSFLARGGIAALVKVTWALLSRPTLARYLNGRSGCSGIGLIIAKICLTLLRNCADYPSSAFEALQAGLLKIIVKAAPYYNDGQWFDDDQIERNLGEILGDVLERVSRLLVYPSVIRRFTRSVEKYVTKEWEKSLEKSHEFLSKVWKSCLDNLDHIKRIRSGLKEQGSGLCDFVDGTSMPGPIEVAIFLKIVGNYVHKFGEEITEQLKVFEAAIKLFYKDEVHPILVLEFDLTVMELNLGHQLMEFSRFDIVDRDRVVRDARLLPGNRERIMEYTSSSHRNDPLELVVVAFFPGLLPLIAWSVVMVVNIPGRR</sequence>
<keyword evidence="3" id="KW-1185">Reference proteome</keyword>
<name>A0AAW0DGK7_9AGAR</name>
<dbReference type="EMBL" id="JAYKXP010000015">
    <property type="protein sequence ID" value="KAK7050051.1"/>
    <property type="molecule type" value="Genomic_DNA"/>
</dbReference>
<dbReference type="AlphaFoldDB" id="A0AAW0DGK7"/>
<comment type="caution">
    <text evidence="2">The sequence shown here is derived from an EMBL/GenBank/DDBJ whole genome shotgun (WGS) entry which is preliminary data.</text>
</comment>
<accession>A0AAW0DGK7</accession>
<evidence type="ECO:0000256" key="1">
    <source>
        <dbReference type="SAM" id="Phobius"/>
    </source>
</evidence>
<gene>
    <name evidence="2" type="ORF">VNI00_005483</name>
</gene>
<keyword evidence="1" id="KW-0472">Membrane</keyword>
<keyword evidence="1" id="KW-0812">Transmembrane</keyword>
<evidence type="ECO:0000313" key="2">
    <source>
        <dbReference type="EMBL" id="KAK7050051.1"/>
    </source>
</evidence>
<protein>
    <submittedName>
        <fullName evidence="2">Uncharacterized protein</fullName>
    </submittedName>
</protein>
<organism evidence="2 3">
    <name type="scientific">Paramarasmius palmivorus</name>
    <dbReference type="NCBI Taxonomy" id="297713"/>
    <lineage>
        <taxon>Eukaryota</taxon>
        <taxon>Fungi</taxon>
        <taxon>Dikarya</taxon>
        <taxon>Basidiomycota</taxon>
        <taxon>Agaricomycotina</taxon>
        <taxon>Agaricomycetes</taxon>
        <taxon>Agaricomycetidae</taxon>
        <taxon>Agaricales</taxon>
        <taxon>Marasmiineae</taxon>
        <taxon>Marasmiaceae</taxon>
        <taxon>Paramarasmius</taxon>
    </lineage>
</organism>
<keyword evidence="1" id="KW-1133">Transmembrane helix</keyword>
<dbReference type="Proteomes" id="UP001383192">
    <property type="component" value="Unassembled WGS sequence"/>
</dbReference>
<proteinExistence type="predicted"/>
<evidence type="ECO:0000313" key="3">
    <source>
        <dbReference type="Proteomes" id="UP001383192"/>
    </source>
</evidence>
<reference evidence="2 3" key="1">
    <citation type="submission" date="2024-01" db="EMBL/GenBank/DDBJ databases">
        <title>A draft genome for a cacao thread blight-causing isolate of Paramarasmius palmivorus.</title>
        <authorList>
            <person name="Baruah I.K."/>
            <person name="Bukari Y."/>
            <person name="Amoako-Attah I."/>
            <person name="Meinhardt L.W."/>
            <person name="Bailey B.A."/>
            <person name="Cohen S.P."/>
        </authorList>
    </citation>
    <scope>NUCLEOTIDE SEQUENCE [LARGE SCALE GENOMIC DNA]</scope>
    <source>
        <strain evidence="2 3">GH-12</strain>
    </source>
</reference>
<feature type="transmembrane region" description="Helical" evidence="1">
    <location>
        <begin position="522"/>
        <end position="545"/>
    </location>
</feature>